<comment type="subcellular location">
    <subcellularLocation>
        <location evidence="1">Membrane</location>
        <topology evidence="1">Multi-pass membrane protein</topology>
    </subcellularLocation>
</comment>
<keyword evidence="4 6" id="KW-1133">Transmembrane helix</keyword>
<feature type="transmembrane region" description="Helical" evidence="6">
    <location>
        <begin position="55"/>
        <end position="81"/>
    </location>
</feature>
<evidence type="ECO:0000313" key="8">
    <source>
        <dbReference type="Proteomes" id="UP000000345"/>
    </source>
</evidence>
<dbReference type="STRING" id="79929.MTBMA_c15960"/>
<evidence type="ECO:0000256" key="1">
    <source>
        <dbReference type="ARBA" id="ARBA00004141"/>
    </source>
</evidence>
<keyword evidence="8" id="KW-1185">Reference proteome</keyword>
<reference key="1">
    <citation type="submission" date="2009-08" db="EMBL/GenBank/DDBJ databases">
        <title>The genome sequence of Methanothermobacter marburgensis.</title>
        <authorList>
            <person name="Kaster A."/>
            <person name="Seedorf H."/>
            <person name="Goenrich M."/>
            <person name="Wiezer A."/>
            <person name="Liesegang H."/>
            <person name="Thauer R."/>
            <person name="Gottschalk G."/>
        </authorList>
    </citation>
    <scope>NUCLEOTIDE SEQUENCE</scope>
    <source>
        <strain>Marburg</strain>
    </source>
</reference>
<organism evidence="7 8">
    <name type="scientific">Methanothermobacter marburgensis (strain ATCC BAA-927 / DSM 2133 / JCM 14651 / NBRC 100331 / OCM 82 / Marburg)</name>
    <name type="common">Methanobacterium thermoautotrophicum</name>
    <dbReference type="NCBI Taxonomy" id="79929"/>
    <lineage>
        <taxon>Archaea</taxon>
        <taxon>Methanobacteriati</taxon>
        <taxon>Methanobacteriota</taxon>
        <taxon>Methanomada group</taxon>
        <taxon>Methanobacteria</taxon>
        <taxon>Methanobacteriales</taxon>
        <taxon>Methanobacteriaceae</taxon>
        <taxon>Methanothermobacter</taxon>
    </lineage>
</organism>
<evidence type="ECO:0000313" key="7">
    <source>
        <dbReference type="EMBL" id="ADL59175.1"/>
    </source>
</evidence>
<dbReference type="RefSeq" id="WP_013296385.1">
    <property type="nucleotide sequence ID" value="NC_014408.1"/>
</dbReference>
<feature type="transmembrane region" description="Helical" evidence="6">
    <location>
        <begin position="12"/>
        <end position="43"/>
    </location>
</feature>
<dbReference type="AlphaFoldDB" id="D9PY77"/>
<comment type="similarity">
    <text evidence="2">Belongs to the autoinducer-2 exporter (AI-2E) (TC 2.A.86) family.</text>
</comment>
<accession>D9PY77</accession>
<dbReference type="GeneID" id="77400364"/>
<feature type="transmembrane region" description="Helical" evidence="6">
    <location>
        <begin position="189"/>
        <end position="213"/>
    </location>
</feature>
<evidence type="ECO:0008006" key="9">
    <source>
        <dbReference type="Google" id="ProtNLM"/>
    </source>
</evidence>
<dbReference type="InterPro" id="IPR002549">
    <property type="entry name" value="AI-2E-like"/>
</dbReference>
<protein>
    <recommendedName>
        <fullName evidence="9">AI-2E family transporter</fullName>
    </recommendedName>
</protein>
<feature type="transmembrane region" description="Helical" evidence="6">
    <location>
        <begin position="135"/>
        <end position="157"/>
    </location>
</feature>
<sequence length="335" mass="36591">MIERLRGTITSASFLVLALILLSAIVIYPIWTMLFLGAVFAYIVRPVALRINERIPYLSVSIIIAMIVVIMPLIGIVVFTVDSLINSTPSLITLARGFDIPYLPGQLQSSGGTLGALRGILTDILRGSINYVIDVIQSVPMIALQLFIFLSSTFYFARDGERLLSYIRGIIPTEAKPFMRRMASETERVLMSIFYGHFLTALLIGIMAGLGFHLLGYPYAIVLGIITGIFQLIPVIGPWAAYTPLAIYDLVTGNILRGVLVLIFGIFLSTIDIYLRPKLSGKYADIHPMIFLVGFLGGPVVWGVAGFIVGPLVLGLAYAALEAYRLGESAAEENQ</sequence>
<keyword evidence="5 6" id="KW-0472">Membrane</keyword>
<evidence type="ECO:0000256" key="6">
    <source>
        <dbReference type="SAM" id="Phobius"/>
    </source>
</evidence>
<evidence type="ECO:0000256" key="2">
    <source>
        <dbReference type="ARBA" id="ARBA00009773"/>
    </source>
</evidence>
<dbReference type="PaxDb" id="79929-MTBMA_c15960"/>
<evidence type="ECO:0000256" key="5">
    <source>
        <dbReference type="ARBA" id="ARBA00023136"/>
    </source>
</evidence>
<dbReference type="GO" id="GO:0016020">
    <property type="term" value="C:membrane"/>
    <property type="evidence" value="ECO:0007669"/>
    <property type="project" value="UniProtKB-SubCell"/>
</dbReference>
<dbReference type="KEGG" id="mmg:MTBMA_c15960"/>
<feature type="transmembrane region" description="Helical" evidence="6">
    <location>
        <begin position="254"/>
        <end position="275"/>
    </location>
</feature>
<name>D9PY77_METTM</name>
<dbReference type="PATRIC" id="fig|79929.8.peg.1546"/>
<dbReference type="PANTHER" id="PTHR21716">
    <property type="entry name" value="TRANSMEMBRANE PROTEIN"/>
    <property type="match status" value="1"/>
</dbReference>
<feature type="transmembrane region" description="Helical" evidence="6">
    <location>
        <begin position="295"/>
        <end position="321"/>
    </location>
</feature>
<reference evidence="7 8" key="2">
    <citation type="journal article" date="2010" name="J. Bacteriol.">
        <title>Complete genome sequence of Methanothermobacter marburgensis, a methanoarchaeon model organism.</title>
        <authorList>
            <person name="Liesegang H."/>
            <person name="Kaster A.K."/>
            <person name="Wiezer A."/>
            <person name="Goenrich M."/>
            <person name="Wollherr A."/>
            <person name="Seedorf H."/>
            <person name="Gottschalk G."/>
            <person name="Thauer R.K."/>
        </authorList>
    </citation>
    <scope>NUCLEOTIDE SEQUENCE [LARGE SCALE GENOMIC DNA]</scope>
    <source>
        <strain evidence="8">ATCC BAA-927 / DSM 2133 / JCM 14651 / NBRC 100331 / OCM 82 / Marburg</strain>
    </source>
</reference>
<dbReference type="GeneID" id="9705305"/>
<evidence type="ECO:0000256" key="3">
    <source>
        <dbReference type="ARBA" id="ARBA00022692"/>
    </source>
</evidence>
<dbReference type="Pfam" id="PF01594">
    <property type="entry name" value="AI-2E_transport"/>
    <property type="match status" value="1"/>
</dbReference>
<keyword evidence="3 6" id="KW-0812">Transmembrane</keyword>
<dbReference type="HOGENOM" id="CLU_041771_3_0_2"/>
<dbReference type="PANTHER" id="PTHR21716:SF4">
    <property type="entry name" value="TRANSMEMBRANE PROTEIN 245"/>
    <property type="match status" value="1"/>
</dbReference>
<dbReference type="Proteomes" id="UP000000345">
    <property type="component" value="Chromosome"/>
</dbReference>
<dbReference type="OrthoDB" id="137390at2157"/>
<feature type="transmembrane region" description="Helical" evidence="6">
    <location>
        <begin position="219"/>
        <end position="242"/>
    </location>
</feature>
<dbReference type="EMBL" id="CP001710">
    <property type="protein sequence ID" value="ADL59175.1"/>
    <property type="molecule type" value="Genomic_DNA"/>
</dbReference>
<evidence type="ECO:0000256" key="4">
    <source>
        <dbReference type="ARBA" id="ARBA00022989"/>
    </source>
</evidence>
<gene>
    <name evidence="7" type="ordered locus">MTBMA_c15960</name>
</gene>
<proteinExistence type="inferred from homology"/>